<dbReference type="EMBL" id="CM042011">
    <property type="protein sequence ID" value="KAI3763701.1"/>
    <property type="molecule type" value="Genomic_DNA"/>
</dbReference>
<dbReference type="Proteomes" id="UP001055811">
    <property type="component" value="Linkage Group LG03"/>
</dbReference>
<evidence type="ECO:0000313" key="1">
    <source>
        <dbReference type="EMBL" id="KAI3763701.1"/>
    </source>
</evidence>
<organism evidence="1 2">
    <name type="scientific">Cichorium intybus</name>
    <name type="common">Chicory</name>
    <dbReference type="NCBI Taxonomy" id="13427"/>
    <lineage>
        <taxon>Eukaryota</taxon>
        <taxon>Viridiplantae</taxon>
        <taxon>Streptophyta</taxon>
        <taxon>Embryophyta</taxon>
        <taxon>Tracheophyta</taxon>
        <taxon>Spermatophyta</taxon>
        <taxon>Magnoliopsida</taxon>
        <taxon>eudicotyledons</taxon>
        <taxon>Gunneridae</taxon>
        <taxon>Pentapetalae</taxon>
        <taxon>asterids</taxon>
        <taxon>campanulids</taxon>
        <taxon>Asterales</taxon>
        <taxon>Asteraceae</taxon>
        <taxon>Cichorioideae</taxon>
        <taxon>Cichorieae</taxon>
        <taxon>Cichoriinae</taxon>
        <taxon>Cichorium</taxon>
    </lineage>
</organism>
<evidence type="ECO:0000313" key="2">
    <source>
        <dbReference type="Proteomes" id="UP001055811"/>
    </source>
</evidence>
<protein>
    <submittedName>
        <fullName evidence="1">Uncharacterized protein</fullName>
    </submittedName>
</protein>
<keyword evidence="2" id="KW-1185">Reference proteome</keyword>
<accession>A0ACB9EYB8</accession>
<proteinExistence type="predicted"/>
<reference evidence="1 2" key="2">
    <citation type="journal article" date="2022" name="Mol. Ecol. Resour.">
        <title>The genomes of chicory, endive, great burdock and yacon provide insights into Asteraceae paleo-polyploidization history and plant inulin production.</title>
        <authorList>
            <person name="Fan W."/>
            <person name="Wang S."/>
            <person name="Wang H."/>
            <person name="Wang A."/>
            <person name="Jiang F."/>
            <person name="Liu H."/>
            <person name="Zhao H."/>
            <person name="Xu D."/>
            <person name="Zhang Y."/>
        </authorList>
    </citation>
    <scope>NUCLEOTIDE SEQUENCE [LARGE SCALE GENOMIC DNA]</scope>
    <source>
        <strain evidence="2">cv. Punajuju</strain>
        <tissue evidence="1">Leaves</tissue>
    </source>
</reference>
<sequence>MFPVGICANKASLTPEKYDNGLNRGESCDVSPSPTTSTYASTSTISGEKPDSLYVQDIRGHGYDGAGNMRGE</sequence>
<reference evidence="2" key="1">
    <citation type="journal article" date="2022" name="Mol. Ecol. Resour.">
        <title>The genomes of chicory, endive, great burdock and yacon provide insights into Asteraceae palaeo-polyploidization history and plant inulin production.</title>
        <authorList>
            <person name="Fan W."/>
            <person name="Wang S."/>
            <person name="Wang H."/>
            <person name="Wang A."/>
            <person name="Jiang F."/>
            <person name="Liu H."/>
            <person name="Zhao H."/>
            <person name="Xu D."/>
            <person name="Zhang Y."/>
        </authorList>
    </citation>
    <scope>NUCLEOTIDE SEQUENCE [LARGE SCALE GENOMIC DNA]</scope>
    <source>
        <strain evidence="2">cv. Punajuju</strain>
    </source>
</reference>
<name>A0ACB9EYB8_CICIN</name>
<comment type="caution">
    <text evidence="1">The sequence shown here is derived from an EMBL/GenBank/DDBJ whole genome shotgun (WGS) entry which is preliminary data.</text>
</comment>
<gene>
    <name evidence="1" type="ORF">L2E82_13695</name>
</gene>